<dbReference type="InterPro" id="IPR011059">
    <property type="entry name" value="Metal-dep_hydrolase_composite"/>
</dbReference>
<feature type="signal peptide" evidence="2">
    <location>
        <begin position="1"/>
        <end position="20"/>
    </location>
</feature>
<reference evidence="4 5" key="1">
    <citation type="submission" date="2021-03" db="EMBL/GenBank/DDBJ databases">
        <title>novel species isolated from a fishpond in China.</title>
        <authorList>
            <person name="Lu H."/>
            <person name="Cai Z."/>
        </authorList>
    </citation>
    <scope>NUCLEOTIDE SEQUENCE [LARGE SCALE GENOMIC DNA]</scope>
    <source>
        <strain evidence="4 5">YJ13C</strain>
    </source>
</reference>
<dbReference type="Pfam" id="PF01979">
    <property type="entry name" value="Amidohydro_1"/>
    <property type="match status" value="1"/>
</dbReference>
<dbReference type="PANTHER" id="PTHR36842:SF1">
    <property type="entry name" value="PROTEIN TOLB"/>
    <property type="match status" value="1"/>
</dbReference>
<dbReference type="InterPro" id="IPR011659">
    <property type="entry name" value="WD40"/>
</dbReference>
<keyword evidence="5" id="KW-1185">Reference proteome</keyword>
<evidence type="ECO:0000313" key="4">
    <source>
        <dbReference type="EMBL" id="MBN7814600.1"/>
    </source>
</evidence>
<comment type="caution">
    <text evidence="4">The sequence shown here is derived from an EMBL/GenBank/DDBJ whole genome shotgun (WGS) entry which is preliminary data.</text>
</comment>
<name>A0ABS3CEF5_9BACT</name>
<evidence type="ECO:0000256" key="1">
    <source>
        <dbReference type="ARBA" id="ARBA00009820"/>
    </source>
</evidence>
<dbReference type="InterPro" id="IPR006680">
    <property type="entry name" value="Amidohydro-rel"/>
</dbReference>
<dbReference type="PANTHER" id="PTHR36842">
    <property type="entry name" value="PROTEIN TOLB HOMOLOG"/>
    <property type="match status" value="1"/>
</dbReference>
<dbReference type="Gene3D" id="2.30.40.10">
    <property type="entry name" value="Urease, subunit C, domain 1"/>
    <property type="match status" value="2"/>
</dbReference>
<evidence type="ECO:0000256" key="2">
    <source>
        <dbReference type="SAM" id="SignalP"/>
    </source>
</evidence>
<gene>
    <name evidence="4" type="ORF">J0A69_04130</name>
</gene>
<dbReference type="SUPFAM" id="SSF69304">
    <property type="entry name" value="Tricorn protease N-terminal domain"/>
    <property type="match status" value="1"/>
</dbReference>
<dbReference type="Proteomes" id="UP000664480">
    <property type="component" value="Unassembled WGS sequence"/>
</dbReference>
<dbReference type="Pfam" id="PF07676">
    <property type="entry name" value="PD40"/>
    <property type="match status" value="4"/>
</dbReference>
<dbReference type="Gene3D" id="3.20.20.140">
    <property type="entry name" value="Metal-dependent hydrolases"/>
    <property type="match status" value="1"/>
</dbReference>
<dbReference type="SUPFAM" id="SSF82171">
    <property type="entry name" value="DPP6 N-terminal domain-like"/>
    <property type="match status" value="1"/>
</dbReference>
<dbReference type="RefSeq" id="WP_206585239.1">
    <property type="nucleotide sequence ID" value="NZ_JAFKCU010000001.1"/>
</dbReference>
<dbReference type="Gene3D" id="2.120.10.30">
    <property type="entry name" value="TolB, C-terminal domain"/>
    <property type="match status" value="3"/>
</dbReference>
<proteinExistence type="inferred from homology"/>
<keyword evidence="2" id="KW-0732">Signal</keyword>
<evidence type="ECO:0000313" key="5">
    <source>
        <dbReference type="Proteomes" id="UP000664480"/>
    </source>
</evidence>
<dbReference type="InterPro" id="IPR011042">
    <property type="entry name" value="6-blade_b-propeller_TolB-like"/>
</dbReference>
<dbReference type="InterPro" id="IPR032466">
    <property type="entry name" value="Metal_Hydrolase"/>
</dbReference>
<dbReference type="SUPFAM" id="SSF51338">
    <property type="entry name" value="Composite domain of metallo-dependent hydrolases"/>
    <property type="match status" value="1"/>
</dbReference>
<protein>
    <submittedName>
        <fullName evidence="4">PD40 domain-containing protein</fullName>
    </submittedName>
</protein>
<accession>A0ABS3CEF5</accession>
<sequence>MKKITQPALLVALGATVSFAALVPDRPKELLPMERQVLSQVDSTKKDSIVTPKFKDLPLKAEREIKFNTKQGTWMSVDVSPDGKTLAFDLLGDIYTIPIEGGKATPITTGMAYETHPRYSPDGEKILFTSDRAGSDNLWYIDMVKKDTVQITKDKNGDVPGADWTPDSEYIVVSKGRRIAKLWMYHKDGGGGIQLNENPSSIKTIDPFVSPDGKKVYFSQRSGAWNYNALLPQYQIGTYDFEKGELNSITSRYGSAFTPTLSNDGKWMVYGSRWEEKTGLVLRNLESGEEKWLAYPVQRDEQESIAPQGVLPAMAFTPDSKNVIASYGGKIWKIAIDGGAPTEIPFEVDVNLAMGPRLYFNYEIKDTTAARVTQIRDAVPSPDGKKLAFTALNRLYVMDYPDGEPKRITNNDFTEAMPTWSPDGTQLAFVGWDETEGGKLYKANLGNRGSVTQLTNESALYMQPAWGPNNRIAVFKASNQVMKDAEGPGINGSEAELVWIPAAGGEFRKIMEAGNHGNVHFTKDTSRVFLNGPGGTLLSVRWDGTDEKEYAKITGITPFGSVAESHDDHGHTTNPAEATDVRYVMGMPRSNADAVNYCMLPEGASAQEPQMRPSSASTILMAPEGDLAVAQVNNNIYVVQIPKVGKTPSINVGNPESSNFPSRQLTEIGGEWPAWEADGKKVHWSLGNGHWVYDVDRAVFIEDSVKTAKKAKMMADADSVAALKALGPEAVKAADSVAKAKKEALAELLKNDKEKAKADSIYKAELKEKESYKPVEKQVSVYYTKDIPKGTVLLSNARIVTMKGDEIIERGDILIENNRIKAVGAAGTLNAGNAKVMDMSGKTITPGFIDTHAHMWPTWGLHKNSVWIYAANLAYGVTTTRDPQTATTDVLTYGDMVEAGMVPGPRVYSTGPGVGYWMYNLKSLDQTKNVLKQYSKYYNTQYIKMYLVGNRQHRQWVIMAAKEQELMPTTEGGLDFKLNMTQLIDGYPGHEHSIPIHPLYQDVTKTIAESKMAVTPTLLVAYGGPWAENYYYTTESPLHDPKLNRFTPYEELNAKARRRAGGLGGWFAPEDHVFMKHAEGIKSIFEQGGLAGVGSHGQLQGLGYHWELWSVASGGMEAHDALKVATISGAEALGLDKELGSIEVGKLADLVIMDSNPLENIRNTNSISHVVKNGRIYDGNTLDEVYPTPRKMDVSPWTKVAPVPNTSLK</sequence>
<dbReference type="EMBL" id="JAFKCU010000001">
    <property type="protein sequence ID" value="MBN7814600.1"/>
    <property type="molecule type" value="Genomic_DNA"/>
</dbReference>
<organism evidence="4 5">
    <name type="scientific">Algoriphagus pacificus</name>
    <dbReference type="NCBI Taxonomy" id="2811234"/>
    <lineage>
        <taxon>Bacteria</taxon>
        <taxon>Pseudomonadati</taxon>
        <taxon>Bacteroidota</taxon>
        <taxon>Cytophagia</taxon>
        <taxon>Cytophagales</taxon>
        <taxon>Cyclobacteriaceae</taxon>
        <taxon>Algoriphagus</taxon>
    </lineage>
</organism>
<feature type="chain" id="PRO_5046070977" evidence="2">
    <location>
        <begin position="21"/>
        <end position="1209"/>
    </location>
</feature>
<comment type="similarity">
    <text evidence="1">Belongs to the TolB family.</text>
</comment>
<dbReference type="SUPFAM" id="SSF51556">
    <property type="entry name" value="Metallo-dependent hydrolases"/>
    <property type="match status" value="1"/>
</dbReference>
<feature type="domain" description="Amidohydrolase-related" evidence="3">
    <location>
        <begin position="1109"/>
        <end position="1176"/>
    </location>
</feature>
<evidence type="ECO:0000259" key="3">
    <source>
        <dbReference type="Pfam" id="PF01979"/>
    </source>
</evidence>